<organism evidence="2 3">
    <name type="scientific">Deefgea tanakiae</name>
    <dbReference type="NCBI Taxonomy" id="2865840"/>
    <lineage>
        <taxon>Bacteria</taxon>
        <taxon>Pseudomonadati</taxon>
        <taxon>Pseudomonadota</taxon>
        <taxon>Betaproteobacteria</taxon>
        <taxon>Neisseriales</taxon>
        <taxon>Chitinibacteraceae</taxon>
        <taxon>Deefgea</taxon>
    </lineage>
</organism>
<proteinExistence type="predicted"/>
<dbReference type="Pfam" id="PF00144">
    <property type="entry name" value="Beta-lactamase"/>
    <property type="match status" value="1"/>
</dbReference>
<dbReference type="EMBL" id="CP081150">
    <property type="protein sequence ID" value="QZA77555.1"/>
    <property type="molecule type" value="Genomic_DNA"/>
</dbReference>
<dbReference type="Proteomes" id="UP000825679">
    <property type="component" value="Chromosome"/>
</dbReference>
<evidence type="ECO:0000313" key="2">
    <source>
        <dbReference type="EMBL" id="QZA77555.1"/>
    </source>
</evidence>
<dbReference type="InterPro" id="IPR012338">
    <property type="entry name" value="Beta-lactam/transpept-like"/>
</dbReference>
<dbReference type="PANTHER" id="PTHR46825">
    <property type="entry name" value="D-ALANYL-D-ALANINE-CARBOXYPEPTIDASE/ENDOPEPTIDASE AMPH"/>
    <property type="match status" value="1"/>
</dbReference>
<keyword evidence="3" id="KW-1185">Reference proteome</keyword>
<protein>
    <submittedName>
        <fullName evidence="2">Beta-lactamase family protein</fullName>
    </submittedName>
</protein>
<gene>
    <name evidence="2" type="ORF">K4H28_14960</name>
</gene>
<evidence type="ECO:0000313" key="3">
    <source>
        <dbReference type="Proteomes" id="UP000825679"/>
    </source>
</evidence>
<dbReference type="InterPro" id="IPR001466">
    <property type="entry name" value="Beta-lactam-related"/>
</dbReference>
<dbReference type="SUPFAM" id="SSF56601">
    <property type="entry name" value="beta-lactamase/transpeptidase-like"/>
    <property type="match status" value="1"/>
</dbReference>
<dbReference type="PANTHER" id="PTHR46825:SF9">
    <property type="entry name" value="BETA-LACTAMASE-RELATED DOMAIN-CONTAINING PROTEIN"/>
    <property type="match status" value="1"/>
</dbReference>
<name>A0ABX8Z6Y5_9NEIS</name>
<dbReference type="RefSeq" id="WP_221005936.1">
    <property type="nucleotide sequence ID" value="NZ_CP081150.1"/>
</dbReference>
<sequence>MHPLLRQHQLGFFTSSRSAYPAMDDGPMQAAVVDHAQLQTQVEQFRHQHHLPGVGVVLVQNDTILSACSGQRRIDAPAFIQNSDSFPLGALSKAVTATLVARWVEQGKLRWDSTLADLLPAWRDQMRTEFQSVTVLQLLQHRAGLARGFGDLKYSNLLAMLGGNPSANRSTAARWILQQAYIGEVNQRTHYSNIGYFIVAIIIELLGSNTYENILQQQLFSELSLHPHLSNTSSVQGHQSLKTNWFSKPRWHKVNKEERQDLARLNPTVRLSQSEYGIFLREHLRGLRGQSTLLSPASFQQLHTPIDHYALGWSIIRSAEFGPLSVHDSTEDGYTHYTLLMPSQNRAIAILCNAESACSDAKLVKFAESLLTSSMIKIE</sequence>
<evidence type="ECO:0000259" key="1">
    <source>
        <dbReference type="Pfam" id="PF00144"/>
    </source>
</evidence>
<reference evidence="2 3" key="1">
    <citation type="submission" date="2021-08" db="EMBL/GenBank/DDBJ databases">
        <title>complete genome sequencing of Deefgea sp. D25.</title>
        <authorList>
            <person name="Bae J.-W."/>
            <person name="Gim D.-H."/>
        </authorList>
    </citation>
    <scope>NUCLEOTIDE SEQUENCE [LARGE SCALE GENOMIC DNA]</scope>
    <source>
        <strain evidence="2 3">D25</strain>
    </source>
</reference>
<accession>A0ABX8Z6Y5</accession>
<dbReference type="Gene3D" id="3.40.710.10">
    <property type="entry name" value="DD-peptidase/beta-lactamase superfamily"/>
    <property type="match status" value="1"/>
</dbReference>
<dbReference type="InterPro" id="IPR050491">
    <property type="entry name" value="AmpC-like"/>
</dbReference>
<feature type="domain" description="Beta-lactamase-related" evidence="1">
    <location>
        <begin position="40"/>
        <end position="356"/>
    </location>
</feature>